<sequence>MFIIQSVLSLFFLYALVRVVLRFKQDGLSIVSFIFWLVFWLAGIGLVLLPETSSYLAKIFGIGRGVDLIVYVSLALLFFMQFRLMAEKEKLKKEITLLTRQLALDKAFKTDSSTPKNLE</sequence>
<evidence type="ECO:0000313" key="3">
    <source>
        <dbReference type="Proteomes" id="UP000231183"/>
    </source>
</evidence>
<feature type="transmembrane region" description="Helical" evidence="1">
    <location>
        <begin position="28"/>
        <end position="48"/>
    </location>
</feature>
<name>A0A2M6W503_9BACT</name>
<dbReference type="Pfam" id="PF10066">
    <property type="entry name" value="DUF2304"/>
    <property type="match status" value="1"/>
</dbReference>
<keyword evidence="1" id="KW-0812">Transmembrane</keyword>
<keyword evidence="1" id="KW-0472">Membrane</keyword>
<gene>
    <name evidence="2" type="ORF">COU31_00450</name>
</gene>
<organism evidence="2 3">
    <name type="scientific">Candidatus Magasanikbacteria bacterium CG10_big_fil_rev_8_21_14_0_10_40_10</name>
    <dbReference type="NCBI Taxonomy" id="1974648"/>
    <lineage>
        <taxon>Bacteria</taxon>
        <taxon>Candidatus Magasanikiibacteriota</taxon>
    </lineage>
</organism>
<comment type="caution">
    <text evidence="2">The sequence shown here is derived from an EMBL/GenBank/DDBJ whole genome shotgun (WGS) entry which is preliminary data.</text>
</comment>
<dbReference type="Proteomes" id="UP000231183">
    <property type="component" value="Unassembled WGS sequence"/>
</dbReference>
<feature type="transmembrane region" description="Helical" evidence="1">
    <location>
        <begin position="6"/>
        <end position="21"/>
    </location>
</feature>
<accession>A0A2M6W503</accession>
<dbReference type="EMBL" id="PFBX01000004">
    <property type="protein sequence ID" value="PIT87877.1"/>
    <property type="molecule type" value="Genomic_DNA"/>
</dbReference>
<reference evidence="3" key="1">
    <citation type="submission" date="2017-09" db="EMBL/GenBank/DDBJ databases">
        <title>Depth-based differentiation of microbial function through sediment-hosted aquifers and enrichment of novel symbionts in the deep terrestrial subsurface.</title>
        <authorList>
            <person name="Probst A.J."/>
            <person name="Ladd B."/>
            <person name="Jarett J.K."/>
            <person name="Geller-Mcgrath D.E."/>
            <person name="Sieber C.M.K."/>
            <person name="Emerson J.B."/>
            <person name="Anantharaman K."/>
            <person name="Thomas B.C."/>
            <person name="Malmstrom R."/>
            <person name="Stieglmeier M."/>
            <person name="Klingl A."/>
            <person name="Woyke T."/>
            <person name="Ryan C.M."/>
            <person name="Banfield J.F."/>
        </authorList>
    </citation>
    <scope>NUCLEOTIDE SEQUENCE [LARGE SCALE GENOMIC DNA]</scope>
</reference>
<dbReference type="InterPro" id="IPR019277">
    <property type="entry name" value="DUF2304"/>
</dbReference>
<feature type="transmembrane region" description="Helical" evidence="1">
    <location>
        <begin position="68"/>
        <end position="86"/>
    </location>
</feature>
<evidence type="ECO:0000313" key="2">
    <source>
        <dbReference type="EMBL" id="PIT87877.1"/>
    </source>
</evidence>
<dbReference type="AlphaFoldDB" id="A0A2M6W503"/>
<protein>
    <submittedName>
        <fullName evidence="2">DUF2304 domain-containing protein</fullName>
    </submittedName>
</protein>
<keyword evidence="1" id="KW-1133">Transmembrane helix</keyword>
<proteinExistence type="predicted"/>
<evidence type="ECO:0000256" key="1">
    <source>
        <dbReference type="SAM" id="Phobius"/>
    </source>
</evidence>